<keyword evidence="4" id="KW-1185">Reference proteome</keyword>
<feature type="domain" description="AraC-type arabinose-binding/dimerisation" evidence="2">
    <location>
        <begin position="38"/>
        <end position="174"/>
    </location>
</feature>
<accession>A0ABQ5JJG0</accession>
<keyword evidence="1" id="KW-0238">DNA-binding</keyword>
<comment type="caution">
    <text evidence="3">The sequence shown here is derived from an EMBL/GenBank/DDBJ whole genome shotgun (WGS) entry which is preliminary data.</text>
</comment>
<sequence>MTKQQYFVPVNQYQQEQLTRGDLLFPLTSYRRDLHAYVGQEIIPHWHPELELFFLDEGIIQLSLAAHSYKIKPGEGFLLNSNTLHGLKCLSAAPCRYRSLVFDPAIVAGQLNSAFDLLYVRPLLKSSIPAWILTQNTEPLTDQISSLFDQAYFSEQTKKSGYEFEIRAALSQILLKINGSSKTALPINASKTESTLQKLLLWIDHHYAQPIKSATCG</sequence>
<evidence type="ECO:0000313" key="3">
    <source>
        <dbReference type="EMBL" id="GKS81220.1"/>
    </source>
</evidence>
<reference evidence="3" key="1">
    <citation type="journal article" date="2022" name="Int. J. Syst. Evol. Microbiol.">
        <title>A novel species of lactic acid bacteria, Ligilactobacillus pabuli sp. nov., isolated from alfalfa silage.</title>
        <authorList>
            <person name="Tohno M."/>
            <person name="Tanizawa Y."/>
            <person name="Sawada H."/>
            <person name="Sakamoto M."/>
            <person name="Ohkuma M."/>
            <person name="Kobayashi H."/>
        </authorList>
    </citation>
    <scope>NUCLEOTIDE SEQUENCE</scope>
    <source>
        <strain evidence="3">AF129</strain>
    </source>
</reference>
<dbReference type="InterPro" id="IPR003313">
    <property type="entry name" value="AraC-bd"/>
</dbReference>
<dbReference type="SUPFAM" id="SSF51215">
    <property type="entry name" value="Regulatory protein AraC"/>
    <property type="match status" value="1"/>
</dbReference>
<organism evidence="3 4">
    <name type="scientific">Ligilactobacillus pabuli</name>
    <dbReference type="NCBI Taxonomy" id="2886039"/>
    <lineage>
        <taxon>Bacteria</taxon>
        <taxon>Bacillati</taxon>
        <taxon>Bacillota</taxon>
        <taxon>Bacilli</taxon>
        <taxon>Lactobacillales</taxon>
        <taxon>Lactobacillaceae</taxon>
        <taxon>Ligilactobacillus</taxon>
    </lineage>
</organism>
<evidence type="ECO:0000256" key="1">
    <source>
        <dbReference type="ARBA" id="ARBA00023125"/>
    </source>
</evidence>
<gene>
    <name evidence="3" type="ORF">LPAF129_09060</name>
</gene>
<evidence type="ECO:0000313" key="4">
    <source>
        <dbReference type="Proteomes" id="UP001055149"/>
    </source>
</evidence>
<dbReference type="InterPro" id="IPR014710">
    <property type="entry name" value="RmlC-like_jellyroll"/>
</dbReference>
<dbReference type="RefSeq" id="WP_244054978.1">
    <property type="nucleotide sequence ID" value="NZ_BQXH01000006.1"/>
</dbReference>
<name>A0ABQ5JJG0_9LACO</name>
<dbReference type="EMBL" id="BQXH01000006">
    <property type="protein sequence ID" value="GKS81220.1"/>
    <property type="molecule type" value="Genomic_DNA"/>
</dbReference>
<dbReference type="Pfam" id="PF02311">
    <property type="entry name" value="AraC_binding"/>
    <property type="match status" value="1"/>
</dbReference>
<proteinExistence type="predicted"/>
<protein>
    <recommendedName>
        <fullName evidence="2">AraC-type arabinose-binding/dimerisation domain-containing protein</fullName>
    </recommendedName>
</protein>
<dbReference type="InterPro" id="IPR037923">
    <property type="entry name" value="HTH-like"/>
</dbReference>
<dbReference type="Gene3D" id="2.60.120.10">
    <property type="entry name" value="Jelly Rolls"/>
    <property type="match status" value="1"/>
</dbReference>
<dbReference type="Proteomes" id="UP001055149">
    <property type="component" value="Unassembled WGS sequence"/>
</dbReference>
<evidence type="ECO:0000259" key="2">
    <source>
        <dbReference type="Pfam" id="PF02311"/>
    </source>
</evidence>